<dbReference type="Gene3D" id="1.10.630.10">
    <property type="entry name" value="Cytochrome P450"/>
    <property type="match status" value="1"/>
</dbReference>
<dbReference type="EMBL" id="GL945437">
    <property type="protein sequence ID" value="EGO22488.1"/>
    <property type="molecule type" value="Genomic_DNA"/>
</dbReference>
<accession>F8P2V5</accession>
<dbReference type="KEGG" id="sla:SERLADRAFT_440510"/>
<dbReference type="GO" id="GO:0016705">
    <property type="term" value="F:oxidoreductase activity, acting on paired donors, with incorporation or reduction of molecular oxygen"/>
    <property type="evidence" value="ECO:0007669"/>
    <property type="project" value="InterPro"/>
</dbReference>
<organism>
    <name type="scientific">Serpula lacrymans var. lacrymans (strain S7.9)</name>
    <name type="common">Dry rot fungus</name>
    <dbReference type="NCBI Taxonomy" id="578457"/>
    <lineage>
        <taxon>Eukaryota</taxon>
        <taxon>Fungi</taxon>
        <taxon>Dikarya</taxon>
        <taxon>Basidiomycota</taxon>
        <taxon>Agaricomycotina</taxon>
        <taxon>Agaricomycetes</taxon>
        <taxon>Agaricomycetidae</taxon>
        <taxon>Boletales</taxon>
        <taxon>Coniophorineae</taxon>
        <taxon>Serpulaceae</taxon>
        <taxon>Serpula</taxon>
    </lineage>
</organism>
<dbReference type="GO" id="GO:0004497">
    <property type="term" value="F:monooxygenase activity"/>
    <property type="evidence" value="ECO:0007669"/>
    <property type="project" value="InterPro"/>
</dbReference>
<dbReference type="Proteomes" id="UP000008064">
    <property type="component" value="Unassembled WGS sequence"/>
</dbReference>
<dbReference type="InterPro" id="IPR036396">
    <property type="entry name" value="Cyt_P450_sf"/>
</dbReference>
<protein>
    <submittedName>
        <fullName evidence="1">Uncharacterized protein</fullName>
    </submittedName>
</protein>
<dbReference type="RefSeq" id="XP_007321026.1">
    <property type="nucleotide sequence ID" value="XM_007320964.1"/>
</dbReference>
<proteinExistence type="predicted"/>
<name>F8P2V5_SERL9</name>
<sequence length="107" mass="12542">MHASRASAPIARKYSNRPKLTPARELMGWDRSLSLVQHGPRFKQFRKNLYRCIGTHASTKKYTGLFERETHRSLQRLSDTPLDFEAHTRLYFQSTRNTHYDAPSFTT</sequence>
<dbReference type="AlphaFoldDB" id="F8P2V5"/>
<reference evidence="1" key="1">
    <citation type="submission" date="2011-04" db="EMBL/GenBank/DDBJ databases">
        <title>Evolution of plant cell wall degrading machinery underlies the functional diversity of forest fungi.</title>
        <authorList>
            <consortium name="US DOE Joint Genome Institute (JGI-PGF)"/>
            <person name="Eastwood D.C."/>
            <person name="Floudas D."/>
            <person name="Binder M."/>
            <person name="Majcherczyk A."/>
            <person name="Schneider P."/>
            <person name="Aerts A."/>
            <person name="Asiegbu F.O."/>
            <person name="Baker S.E."/>
            <person name="Barry K."/>
            <person name="Bendiksby M."/>
            <person name="Blumentritt M."/>
            <person name="Coutinho P.M."/>
            <person name="Cullen D."/>
            <person name="Cullen D."/>
            <person name="Gathman A."/>
            <person name="Goodell B."/>
            <person name="Henrissat B."/>
            <person name="Ihrmark K."/>
            <person name="Kauserud H."/>
            <person name="Kohler A."/>
            <person name="LaButti K."/>
            <person name="Lapidus A."/>
            <person name="Lavin J.L."/>
            <person name="Lee Y.-H."/>
            <person name="Lindquist E."/>
            <person name="Lilly W."/>
            <person name="Lucas S."/>
            <person name="Morin E."/>
            <person name="Murat C."/>
            <person name="Oguiza J.A."/>
            <person name="Park J."/>
            <person name="Pisabarro A.G."/>
            <person name="Riley R."/>
            <person name="Rosling A."/>
            <person name="Salamov A."/>
            <person name="Schmidt O."/>
            <person name="Schmutz J."/>
            <person name="Skrede I."/>
            <person name="Stenlid J."/>
            <person name="Wiebenga A."/>
            <person name="Xie X."/>
            <person name="Kues U."/>
            <person name="Hibbett D.S."/>
            <person name="Hoffmeister D."/>
            <person name="Hogberg N."/>
            <person name="Martin F."/>
            <person name="Grigoriev I.V."/>
            <person name="Watkinson S.C."/>
        </authorList>
    </citation>
    <scope>NUCLEOTIDE SEQUENCE</scope>
    <source>
        <strain evidence="1">S7.9</strain>
    </source>
</reference>
<evidence type="ECO:0000313" key="1">
    <source>
        <dbReference type="EMBL" id="EGO22488.1"/>
    </source>
</evidence>
<dbReference type="GO" id="GO:0020037">
    <property type="term" value="F:heme binding"/>
    <property type="evidence" value="ECO:0007669"/>
    <property type="project" value="InterPro"/>
</dbReference>
<dbReference type="HOGENOM" id="CLU_2211566_0_0_1"/>
<dbReference type="GO" id="GO:0005506">
    <property type="term" value="F:iron ion binding"/>
    <property type="evidence" value="ECO:0007669"/>
    <property type="project" value="InterPro"/>
</dbReference>
<dbReference type="OrthoDB" id="2789670at2759"/>
<gene>
    <name evidence="1" type="ORF">SERLADRAFT_440510</name>
</gene>
<dbReference type="GeneID" id="18815377"/>